<gene>
    <name evidence="1" type="ORF">J2Z64_004010</name>
</gene>
<dbReference type="Gene3D" id="3.30.460.10">
    <property type="entry name" value="Beta Polymerase, domain 2"/>
    <property type="match status" value="1"/>
</dbReference>
<comment type="caution">
    <text evidence="1">The sequence shown here is derived from an EMBL/GenBank/DDBJ whole genome shotgun (WGS) entry which is preliminary data.</text>
</comment>
<organism evidence="1 2">
    <name type="scientific">Oceanobacillus polygoni</name>
    <dbReference type="NCBI Taxonomy" id="1235259"/>
    <lineage>
        <taxon>Bacteria</taxon>
        <taxon>Bacillati</taxon>
        <taxon>Bacillota</taxon>
        <taxon>Bacilli</taxon>
        <taxon>Bacillales</taxon>
        <taxon>Bacillaceae</taxon>
        <taxon>Oceanobacillus</taxon>
    </lineage>
</organism>
<name>A0A9X0Z242_9BACI</name>
<dbReference type="EMBL" id="JAGGMB010000019">
    <property type="protein sequence ID" value="MBP2079711.1"/>
    <property type="molecule type" value="Genomic_DNA"/>
</dbReference>
<dbReference type="PANTHER" id="PTHR34822">
    <property type="entry name" value="GRPB DOMAIN PROTEIN (AFU_ORTHOLOGUE AFUA_1G01530)"/>
    <property type="match status" value="1"/>
</dbReference>
<dbReference type="InterPro" id="IPR043519">
    <property type="entry name" value="NT_sf"/>
</dbReference>
<proteinExistence type="predicted"/>
<keyword evidence="2" id="KW-1185">Reference proteome</keyword>
<sequence length="192" mass="22534">MGTGMNNLHDSGNEVVIVNLGLKRDEVRLEPHTIEWQKEFLRVKQGILNSTPIKENRIEHIGSTAIKKMVAKPILDLVVGVDVIENVDKAILQGLKETGFLRLRVQRPNEIILAKFTDETYEEKTHFIHLVEYKKALWKNLIFFRDYLNSNETVRDQYSNLKREFVKESNGGINEYTNYKEQFVREIYKKRI</sequence>
<protein>
    <submittedName>
        <fullName evidence="1">GrpB-like predicted nucleotidyltransferase (UPF0157 family)</fullName>
    </submittedName>
</protein>
<reference evidence="1" key="1">
    <citation type="submission" date="2021-03" db="EMBL/GenBank/DDBJ databases">
        <title>Genomic Encyclopedia of Type Strains, Phase IV (KMG-IV): sequencing the most valuable type-strain genomes for metagenomic binning, comparative biology and taxonomic classification.</title>
        <authorList>
            <person name="Goeker M."/>
        </authorList>
    </citation>
    <scope>NUCLEOTIDE SEQUENCE</scope>
    <source>
        <strain evidence="1">DSM 107338</strain>
    </source>
</reference>
<dbReference type="Proteomes" id="UP001138793">
    <property type="component" value="Unassembled WGS sequence"/>
</dbReference>
<dbReference type="PANTHER" id="PTHR34822:SF1">
    <property type="entry name" value="GRPB FAMILY PROTEIN"/>
    <property type="match status" value="1"/>
</dbReference>
<dbReference type="AlphaFoldDB" id="A0A9X0Z242"/>
<dbReference type="Pfam" id="PF04229">
    <property type="entry name" value="GrpB"/>
    <property type="match status" value="1"/>
</dbReference>
<dbReference type="InterPro" id="IPR007344">
    <property type="entry name" value="GrpB/CoaE"/>
</dbReference>
<dbReference type="SUPFAM" id="SSF81301">
    <property type="entry name" value="Nucleotidyltransferase"/>
    <property type="match status" value="1"/>
</dbReference>
<accession>A0A9X0Z242</accession>
<evidence type="ECO:0000313" key="1">
    <source>
        <dbReference type="EMBL" id="MBP2079711.1"/>
    </source>
</evidence>
<evidence type="ECO:0000313" key="2">
    <source>
        <dbReference type="Proteomes" id="UP001138793"/>
    </source>
</evidence>